<evidence type="ECO:0000313" key="3">
    <source>
        <dbReference type="Proteomes" id="UP001064489"/>
    </source>
</evidence>
<reference evidence="2" key="1">
    <citation type="journal article" date="2022" name="Plant J.">
        <title>Strategies of tolerance reflected in two North American maple genomes.</title>
        <authorList>
            <person name="McEvoy S.L."/>
            <person name="Sezen U.U."/>
            <person name="Trouern-Trend A."/>
            <person name="McMahon S.M."/>
            <person name="Schaberg P.G."/>
            <person name="Yang J."/>
            <person name="Wegrzyn J.L."/>
            <person name="Swenson N.G."/>
        </authorList>
    </citation>
    <scope>NUCLEOTIDE SEQUENCE</scope>
    <source>
        <strain evidence="2">91603</strain>
    </source>
</reference>
<reference evidence="2" key="2">
    <citation type="submission" date="2023-02" db="EMBL/GenBank/DDBJ databases">
        <authorList>
            <person name="Swenson N.G."/>
            <person name="Wegrzyn J.L."/>
            <person name="Mcevoy S.L."/>
        </authorList>
    </citation>
    <scope>NUCLEOTIDE SEQUENCE</scope>
    <source>
        <strain evidence="2">91603</strain>
        <tissue evidence="2">Leaf</tissue>
    </source>
</reference>
<dbReference type="AlphaFoldDB" id="A0AAD5NF15"/>
<protein>
    <submittedName>
        <fullName evidence="2">Uncharacterized protein</fullName>
    </submittedName>
</protein>
<keyword evidence="3" id="KW-1185">Reference proteome</keyword>
<evidence type="ECO:0000256" key="1">
    <source>
        <dbReference type="SAM" id="MobiDB-lite"/>
    </source>
</evidence>
<sequence length="165" mass="17740">MLMKSNPKISKGGGWFASGQRRRGCSLPKKAIVTPSQVMKLLMEAAIEMSSGRMRWTTTLQVFYSKTGRNNVVSSYAGRRNETSIYSGKVGNGNRNVSGTSGYGAGKIGKDGKGRIENGKGIEGIDSRKVVAEKRGVKIGVKKVRGSRFSIFSKGIVKEFGLGIS</sequence>
<dbReference type="EMBL" id="JAJSOW010000108">
    <property type="protein sequence ID" value="KAI9153079.1"/>
    <property type="molecule type" value="Genomic_DNA"/>
</dbReference>
<dbReference type="Proteomes" id="UP001064489">
    <property type="component" value="Chromosome 11"/>
</dbReference>
<organism evidence="2 3">
    <name type="scientific">Acer negundo</name>
    <name type="common">Box elder</name>
    <dbReference type="NCBI Taxonomy" id="4023"/>
    <lineage>
        <taxon>Eukaryota</taxon>
        <taxon>Viridiplantae</taxon>
        <taxon>Streptophyta</taxon>
        <taxon>Embryophyta</taxon>
        <taxon>Tracheophyta</taxon>
        <taxon>Spermatophyta</taxon>
        <taxon>Magnoliopsida</taxon>
        <taxon>eudicotyledons</taxon>
        <taxon>Gunneridae</taxon>
        <taxon>Pentapetalae</taxon>
        <taxon>rosids</taxon>
        <taxon>malvids</taxon>
        <taxon>Sapindales</taxon>
        <taxon>Sapindaceae</taxon>
        <taxon>Hippocastanoideae</taxon>
        <taxon>Acereae</taxon>
        <taxon>Acer</taxon>
    </lineage>
</organism>
<accession>A0AAD5NF15</accession>
<proteinExistence type="predicted"/>
<feature type="region of interest" description="Disordered" evidence="1">
    <location>
        <begin position="1"/>
        <end position="21"/>
    </location>
</feature>
<evidence type="ECO:0000313" key="2">
    <source>
        <dbReference type="EMBL" id="KAI9153079.1"/>
    </source>
</evidence>
<gene>
    <name evidence="2" type="ORF">LWI28_005612</name>
</gene>
<comment type="caution">
    <text evidence="2">The sequence shown here is derived from an EMBL/GenBank/DDBJ whole genome shotgun (WGS) entry which is preliminary data.</text>
</comment>
<name>A0AAD5NF15_ACENE</name>